<dbReference type="HOGENOM" id="CLU_1023205_0_0_1"/>
<dbReference type="InParanoid" id="S8EEC6"/>
<proteinExistence type="predicted"/>
<feature type="compositionally biased region" description="Acidic residues" evidence="1">
    <location>
        <begin position="91"/>
        <end position="123"/>
    </location>
</feature>
<feature type="compositionally biased region" description="Basic and acidic residues" evidence="1">
    <location>
        <begin position="233"/>
        <end position="251"/>
    </location>
</feature>
<reference evidence="2 3" key="1">
    <citation type="journal article" date="2012" name="Science">
        <title>The Paleozoic origin of enzymatic lignin decomposition reconstructed from 31 fungal genomes.</title>
        <authorList>
            <person name="Floudas D."/>
            <person name="Binder M."/>
            <person name="Riley R."/>
            <person name="Barry K."/>
            <person name="Blanchette R.A."/>
            <person name="Henrissat B."/>
            <person name="Martinez A.T."/>
            <person name="Otillar R."/>
            <person name="Spatafora J.W."/>
            <person name="Yadav J.S."/>
            <person name="Aerts A."/>
            <person name="Benoit I."/>
            <person name="Boyd A."/>
            <person name="Carlson A."/>
            <person name="Copeland A."/>
            <person name="Coutinho P.M."/>
            <person name="de Vries R.P."/>
            <person name="Ferreira P."/>
            <person name="Findley K."/>
            <person name="Foster B."/>
            <person name="Gaskell J."/>
            <person name="Glotzer D."/>
            <person name="Gorecki P."/>
            <person name="Heitman J."/>
            <person name="Hesse C."/>
            <person name="Hori C."/>
            <person name="Igarashi K."/>
            <person name="Jurgens J.A."/>
            <person name="Kallen N."/>
            <person name="Kersten P."/>
            <person name="Kohler A."/>
            <person name="Kuees U."/>
            <person name="Kumar T.K.A."/>
            <person name="Kuo A."/>
            <person name="LaButti K."/>
            <person name="Larrondo L.F."/>
            <person name="Lindquist E."/>
            <person name="Ling A."/>
            <person name="Lombard V."/>
            <person name="Lucas S."/>
            <person name="Lundell T."/>
            <person name="Martin R."/>
            <person name="McLaughlin D.J."/>
            <person name="Morgenstern I."/>
            <person name="Morin E."/>
            <person name="Murat C."/>
            <person name="Nagy L.G."/>
            <person name="Nolan M."/>
            <person name="Ohm R.A."/>
            <person name="Patyshakuliyeva A."/>
            <person name="Rokas A."/>
            <person name="Ruiz-Duenas F.J."/>
            <person name="Sabat G."/>
            <person name="Salamov A."/>
            <person name="Samejima M."/>
            <person name="Schmutz J."/>
            <person name="Slot J.C."/>
            <person name="St John F."/>
            <person name="Stenlid J."/>
            <person name="Sun H."/>
            <person name="Sun S."/>
            <person name="Syed K."/>
            <person name="Tsang A."/>
            <person name="Wiebenga A."/>
            <person name="Young D."/>
            <person name="Pisabarro A."/>
            <person name="Eastwood D.C."/>
            <person name="Martin F."/>
            <person name="Cullen D."/>
            <person name="Grigoriev I.V."/>
            <person name="Hibbett D.S."/>
        </authorList>
    </citation>
    <scope>NUCLEOTIDE SEQUENCE</scope>
    <source>
        <strain evidence="3">FP-58527</strain>
    </source>
</reference>
<evidence type="ECO:0000256" key="1">
    <source>
        <dbReference type="SAM" id="MobiDB-lite"/>
    </source>
</evidence>
<feature type="compositionally biased region" description="Acidic residues" evidence="1">
    <location>
        <begin position="132"/>
        <end position="142"/>
    </location>
</feature>
<evidence type="ECO:0000313" key="2">
    <source>
        <dbReference type="EMBL" id="EPT02898.1"/>
    </source>
</evidence>
<feature type="compositionally biased region" description="Basic and acidic residues" evidence="1">
    <location>
        <begin position="209"/>
        <end position="223"/>
    </location>
</feature>
<keyword evidence="3" id="KW-1185">Reference proteome</keyword>
<dbReference type="Proteomes" id="UP000015241">
    <property type="component" value="Unassembled WGS sequence"/>
</dbReference>
<dbReference type="AlphaFoldDB" id="S8EEC6"/>
<accession>S8EEC6</accession>
<name>S8EEC6_FOMSC</name>
<feature type="region of interest" description="Disordered" evidence="1">
    <location>
        <begin position="65"/>
        <end position="253"/>
    </location>
</feature>
<feature type="compositionally biased region" description="Polar residues" evidence="1">
    <location>
        <begin position="1"/>
        <end position="17"/>
    </location>
</feature>
<dbReference type="EMBL" id="KE504133">
    <property type="protein sequence ID" value="EPT02898.1"/>
    <property type="molecule type" value="Genomic_DNA"/>
</dbReference>
<sequence length="272" mass="30329">MSARTTRSQTKTAQPSGPSKAARAGKAKQDAGIAGEDLKDIARRLKEEMPNMTVKDLKAIARLVRSKEDSTAKKRLQGIQKNNAQLLRDEPNEDSDQEDGETAEDEEDKDSTEDDEEMGSDEEKDVHKDVDELIEEDEEEEEEGKKEWGPALQKPVSSPGRKGAVGLVTKKCADKPALSHQVGPATGSSKDESFVANMMRAKAQKLKRQGVDEKERGKEKEQEQEQDPEPEPEQGKGKGKEKEKEKEKEKVSFLVRSFNGRAVLAKSRMKRR</sequence>
<organism evidence="2 3">
    <name type="scientific">Fomitopsis schrenkii</name>
    <name type="common">Brown rot fungus</name>
    <dbReference type="NCBI Taxonomy" id="2126942"/>
    <lineage>
        <taxon>Eukaryota</taxon>
        <taxon>Fungi</taxon>
        <taxon>Dikarya</taxon>
        <taxon>Basidiomycota</taxon>
        <taxon>Agaricomycotina</taxon>
        <taxon>Agaricomycetes</taxon>
        <taxon>Polyporales</taxon>
        <taxon>Fomitopsis</taxon>
    </lineage>
</organism>
<evidence type="ECO:0000313" key="3">
    <source>
        <dbReference type="Proteomes" id="UP000015241"/>
    </source>
</evidence>
<gene>
    <name evidence="2" type="ORF">FOMPIDRAFT_1047636</name>
</gene>
<feature type="region of interest" description="Disordered" evidence="1">
    <location>
        <begin position="1"/>
        <end position="36"/>
    </location>
</feature>
<protein>
    <submittedName>
        <fullName evidence="2">Uncharacterized protein</fullName>
    </submittedName>
</protein>